<evidence type="ECO:0008006" key="4">
    <source>
        <dbReference type="Google" id="ProtNLM"/>
    </source>
</evidence>
<dbReference type="RefSeq" id="WP_119530002.1">
    <property type="nucleotide sequence ID" value="NZ_JBHSSP010000021.1"/>
</dbReference>
<dbReference type="EMBL" id="NRJG01000005">
    <property type="protein sequence ID" value="RIY40599.1"/>
    <property type="molecule type" value="Genomic_DNA"/>
</dbReference>
<dbReference type="AlphaFoldDB" id="A0A3A1YTM8"/>
<keyword evidence="1" id="KW-1133">Transmembrane helix</keyword>
<comment type="caution">
    <text evidence="2">The sequence shown here is derived from an EMBL/GenBank/DDBJ whole genome shotgun (WGS) entry which is preliminary data.</text>
</comment>
<keyword evidence="1" id="KW-0812">Transmembrane</keyword>
<accession>A0A3A1YTM8</accession>
<evidence type="ECO:0000313" key="3">
    <source>
        <dbReference type="Proteomes" id="UP000265916"/>
    </source>
</evidence>
<reference evidence="2 3" key="1">
    <citation type="submission" date="2017-08" db="EMBL/GenBank/DDBJ databases">
        <title>Reclassification of Bisgaard taxon 37 and 44.</title>
        <authorList>
            <person name="Christensen H."/>
        </authorList>
    </citation>
    <scope>NUCLEOTIDE SEQUENCE [LARGE SCALE GENOMIC DNA]</scope>
    <source>
        <strain evidence="2 3">111</strain>
    </source>
</reference>
<proteinExistence type="predicted"/>
<keyword evidence="3" id="KW-1185">Reference proteome</keyword>
<dbReference type="OrthoDB" id="9803832at2"/>
<feature type="transmembrane region" description="Helical" evidence="1">
    <location>
        <begin position="67"/>
        <end position="100"/>
    </location>
</feature>
<dbReference type="Pfam" id="PF06993">
    <property type="entry name" value="DUF1304"/>
    <property type="match status" value="1"/>
</dbReference>
<evidence type="ECO:0000256" key="1">
    <source>
        <dbReference type="SAM" id="Phobius"/>
    </source>
</evidence>
<organism evidence="2 3">
    <name type="scientific">Psittacicella hinzii</name>
    <dbReference type="NCBI Taxonomy" id="2028575"/>
    <lineage>
        <taxon>Bacteria</taxon>
        <taxon>Pseudomonadati</taxon>
        <taxon>Pseudomonadota</taxon>
        <taxon>Gammaproteobacteria</taxon>
        <taxon>Pasteurellales</taxon>
        <taxon>Psittacicellaceae</taxon>
        <taxon>Psittacicella</taxon>
    </lineage>
</organism>
<dbReference type="PANTHER" id="PTHR38446">
    <property type="entry name" value="BLL0914 PROTEIN"/>
    <property type="match status" value="1"/>
</dbReference>
<keyword evidence="1" id="KW-0472">Membrane</keyword>
<evidence type="ECO:0000313" key="2">
    <source>
        <dbReference type="EMBL" id="RIY40599.1"/>
    </source>
</evidence>
<dbReference type="InterPro" id="IPR009732">
    <property type="entry name" value="DUF1304"/>
</dbReference>
<feature type="transmembrane region" description="Helical" evidence="1">
    <location>
        <begin position="6"/>
        <end position="32"/>
    </location>
</feature>
<dbReference type="Proteomes" id="UP000265916">
    <property type="component" value="Unassembled WGS sequence"/>
</dbReference>
<gene>
    <name evidence="2" type="ORF">CKF58_00320</name>
</gene>
<dbReference type="PANTHER" id="PTHR38446:SF1">
    <property type="entry name" value="BLL0914 PROTEIN"/>
    <property type="match status" value="1"/>
</dbReference>
<sequence>MFLSHTYFWLVIILLTATVLEFVFIFVIETVIPRSALTRRVFNLDPELQAQPLVQNLLKNQGVYNLVLAVFLIISVWSMSVLFTVLSLGVMIAVAIYGALTVNKHILWKQGLLPALSLSVLILGAL</sequence>
<name>A0A3A1YTM8_9GAMM</name>
<protein>
    <recommendedName>
        <fullName evidence="4">DUF1304 domain-containing protein</fullName>
    </recommendedName>
</protein>